<feature type="region of interest" description="Disordered" evidence="1">
    <location>
        <begin position="33"/>
        <end position="52"/>
    </location>
</feature>
<evidence type="ECO:0000256" key="1">
    <source>
        <dbReference type="SAM" id="MobiDB-lite"/>
    </source>
</evidence>
<sequence length="169" mass="18900">MMTTTTTTTTTRVIVNSARLKKNVASIHSTTIPKLRSESSGPEDNTPGGPMDYSCEETHDGCGIWVPRATTALFISPLCIKKNEQEVDIGMLVGIPIGYTRARRYLISMKSIFSYDPRRRLEQRRCQSSRPFSGDILFLEGVNERANTSIDRRRDLSSTDHSSPALWSS</sequence>
<evidence type="ECO:0000313" key="3">
    <source>
        <dbReference type="Proteomes" id="UP000614350"/>
    </source>
</evidence>
<dbReference type="Proteomes" id="UP000614350">
    <property type="component" value="Unassembled WGS sequence"/>
</dbReference>
<organism evidence="2 3">
    <name type="scientific">Vespula vulgaris</name>
    <name type="common">Yellow jacket</name>
    <name type="synonym">Wasp</name>
    <dbReference type="NCBI Taxonomy" id="7454"/>
    <lineage>
        <taxon>Eukaryota</taxon>
        <taxon>Metazoa</taxon>
        <taxon>Ecdysozoa</taxon>
        <taxon>Arthropoda</taxon>
        <taxon>Hexapoda</taxon>
        <taxon>Insecta</taxon>
        <taxon>Pterygota</taxon>
        <taxon>Neoptera</taxon>
        <taxon>Endopterygota</taxon>
        <taxon>Hymenoptera</taxon>
        <taxon>Apocrita</taxon>
        <taxon>Aculeata</taxon>
        <taxon>Vespoidea</taxon>
        <taxon>Vespidae</taxon>
        <taxon>Vespinae</taxon>
        <taxon>Vespula</taxon>
    </lineage>
</organism>
<proteinExistence type="predicted"/>
<protein>
    <submittedName>
        <fullName evidence="2">Uncharacterized protein</fullName>
    </submittedName>
</protein>
<accession>A0A834JH31</accession>
<dbReference type="AlphaFoldDB" id="A0A834JH31"/>
<dbReference type="EMBL" id="JACSEA010000012">
    <property type="protein sequence ID" value="KAF7388223.1"/>
    <property type="molecule type" value="Genomic_DNA"/>
</dbReference>
<gene>
    <name evidence="2" type="ORF">HZH66_010990</name>
</gene>
<feature type="compositionally biased region" description="Polar residues" evidence="1">
    <location>
        <begin position="33"/>
        <end position="43"/>
    </location>
</feature>
<comment type="caution">
    <text evidence="2">The sequence shown here is derived from an EMBL/GenBank/DDBJ whole genome shotgun (WGS) entry which is preliminary data.</text>
</comment>
<keyword evidence="3" id="KW-1185">Reference proteome</keyword>
<reference evidence="2" key="1">
    <citation type="journal article" date="2020" name="G3 (Bethesda)">
        <title>High-Quality Assemblies for Three Invasive Social Wasps from the &lt;i&gt;Vespula&lt;/i&gt; Genus.</title>
        <authorList>
            <person name="Harrop T.W.R."/>
            <person name="Guhlin J."/>
            <person name="McLaughlin G.M."/>
            <person name="Permina E."/>
            <person name="Stockwell P."/>
            <person name="Gilligan J."/>
            <person name="Le Lec M.F."/>
            <person name="Gruber M.A.M."/>
            <person name="Quinn O."/>
            <person name="Lovegrove M."/>
            <person name="Duncan E.J."/>
            <person name="Remnant E.J."/>
            <person name="Van Eeckhoven J."/>
            <person name="Graham B."/>
            <person name="Knapp R.A."/>
            <person name="Langford K.W."/>
            <person name="Kronenberg Z."/>
            <person name="Press M.O."/>
            <person name="Eacker S.M."/>
            <person name="Wilson-Rankin E.E."/>
            <person name="Purcell J."/>
            <person name="Lester P.J."/>
            <person name="Dearden P.K."/>
        </authorList>
    </citation>
    <scope>NUCLEOTIDE SEQUENCE</scope>
    <source>
        <strain evidence="2">Marl-1</strain>
    </source>
</reference>
<evidence type="ECO:0000313" key="2">
    <source>
        <dbReference type="EMBL" id="KAF7388223.1"/>
    </source>
</evidence>
<name>A0A834JH31_VESVU</name>